<keyword evidence="2" id="KW-1185">Reference proteome</keyword>
<name>A0ACB8RK94_9AGAM</name>
<evidence type="ECO:0000313" key="1">
    <source>
        <dbReference type="EMBL" id="KAI0044664.1"/>
    </source>
</evidence>
<gene>
    <name evidence="1" type="ORF">FA95DRAFT_228455</name>
</gene>
<reference evidence="1" key="1">
    <citation type="submission" date="2021-02" db="EMBL/GenBank/DDBJ databases">
        <authorList>
            <consortium name="DOE Joint Genome Institute"/>
            <person name="Ahrendt S."/>
            <person name="Looney B.P."/>
            <person name="Miyauchi S."/>
            <person name="Morin E."/>
            <person name="Drula E."/>
            <person name="Courty P.E."/>
            <person name="Chicoki N."/>
            <person name="Fauchery L."/>
            <person name="Kohler A."/>
            <person name="Kuo A."/>
            <person name="Labutti K."/>
            <person name="Pangilinan J."/>
            <person name="Lipzen A."/>
            <person name="Riley R."/>
            <person name="Andreopoulos W."/>
            <person name="He G."/>
            <person name="Johnson J."/>
            <person name="Barry K.W."/>
            <person name="Grigoriev I.V."/>
            <person name="Nagy L."/>
            <person name="Hibbett D."/>
            <person name="Henrissat B."/>
            <person name="Matheny P.B."/>
            <person name="Labbe J."/>
            <person name="Martin F."/>
        </authorList>
    </citation>
    <scope>NUCLEOTIDE SEQUENCE</scope>
    <source>
        <strain evidence="1">FP105234-sp</strain>
    </source>
</reference>
<dbReference type="EMBL" id="MU275975">
    <property type="protein sequence ID" value="KAI0044664.1"/>
    <property type="molecule type" value="Genomic_DNA"/>
</dbReference>
<protein>
    <submittedName>
        <fullName evidence="1">Uncharacterized protein</fullName>
    </submittedName>
</protein>
<proteinExistence type="predicted"/>
<evidence type="ECO:0000313" key="2">
    <source>
        <dbReference type="Proteomes" id="UP000814033"/>
    </source>
</evidence>
<organism evidence="1 2">
    <name type="scientific">Auriscalpium vulgare</name>
    <dbReference type="NCBI Taxonomy" id="40419"/>
    <lineage>
        <taxon>Eukaryota</taxon>
        <taxon>Fungi</taxon>
        <taxon>Dikarya</taxon>
        <taxon>Basidiomycota</taxon>
        <taxon>Agaricomycotina</taxon>
        <taxon>Agaricomycetes</taxon>
        <taxon>Russulales</taxon>
        <taxon>Auriscalpiaceae</taxon>
        <taxon>Auriscalpium</taxon>
    </lineage>
</organism>
<accession>A0ACB8RK94</accession>
<comment type="caution">
    <text evidence="1">The sequence shown here is derived from an EMBL/GenBank/DDBJ whole genome shotgun (WGS) entry which is preliminary data.</text>
</comment>
<sequence>MCLRLIFPNSWSPRKCLADVRLVLHPQDLRPVIPYDIQAIVVDWVYRASQHSTVDYGTLRVCALVCRAWTPVAQRLLFRRIRVHDTRAADQNECLDQLLRTFRENPRLAAYVHTIEDIPLQPSKDQNDAILALLELCAHTVQRLSFDGWLLPPTWAAPLEQRLRALSLSPVYLDLSGAVSIVDRMAQIWPSARSLRISVGRDDDDFADFEIYDHMVAVPIQLSVPGTVRSLSVYAADPSWIFARDADLSGLRELEVDEESAGLYAQLRVSGVLAQLRFLDVNGHIPTQEALDQLVQLEILVFSLRPLREVSLPQSLRDLAYHRGDGRPRHRSSLACMLAVLRRSSNLRRFTMSRDLPRRMRVLFDEVCEDRGIEIITYEGYRPRVGVHFCAFPALAEQILATRRHRLDMKGPGGG</sequence>
<reference evidence="1" key="2">
    <citation type="journal article" date="2022" name="New Phytol.">
        <title>Evolutionary transition to the ectomycorrhizal habit in the genomes of a hyperdiverse lineage of mushroom-forming fungi.</title>
        <authorList>
            <person name="Looney B."/>
            <person name="Miyauchi S."/>
            <person name="Morin E."/>
            <person name="Drula E."/>
            <person name="Courty P.E."/>
            <person name="Kohler A."/>
            <person name="Kuo A."/>
            <person name="LaButti K."/>
            <person name="Pangilinan J."/>
            <person name="Lipzen A."/>
            <person name="Riley R."/>
            <person name="Andreopoulos W."/>
            <person name="He G."/>
            <person name="Johnson J."/>
            <person name="Nolan M."/>
            <person name="Tritt A."/>
            <person name="Barry K.W."/>
            <person name="Grigoriev I.V."/>
            <person name="Nagy L.G."/>
            <person name="Hibbett D."/>
            <person name="Henrissat B."/>
            <person name="Matheny P.B."/>
            <person name="Labbe J."/>
            <person name="Martin F.M."/>
        </authorList>
    </citation>
    <scope>NUCLEOTIDE SEQUENCE</scope>
    <source>
        <strain evidence="1">FP105234-sp</strain>
    </source>
</reference>
<dbReference type="Proteomes" id="UP000814033">
    <property type="component" value="Unassembled WGS sequence"/>
</dbReference>